<dbReference type="Gene3D" id="3.10.110.10">
    <property type="entry name" value="Ubiquitin Conjugating Enzyme"/>
    <property type="match status" value="1"/>
</dbReference>
<evidence type="ECO:0000259" key="4">
    <source>
        <dbReference type="PROSITE" id="PS50127"/>
    </source>
</evidence>
<dbReference type="CDD" id="cd23799">
    <property type="entry name" value="UBCc_UBE2J"/>
    <property type="match status" value="1"/>
</dbReference>
<keyword evidence="6" id="KW-1185">Reference proteome</keyword>
<evidence type="ECO:0000256" key="1">
    <source>
        <dbReference type="ARBA" id="ARBA00022786"/>
    </source>
</evidence>
<keyword evidence="3" id="KW-0812">Transmembrane</keyword>
<keyword evidence="1" id="KW-0833">Ubl conjugation pathway</keyword>
<organism evidence="5 6">
    <name type="scientific">Sphaerosporella brunnea</name>
    <dbReference type="NCBI Taxonomy" id="1250544"/>
    <lineage>
        <taxon>Eukaryota</taxon>
        <taxon>Fungi</taxon>
        <taxon>Dikarya</taxon>
        <taxon>Ascomycota</taxon>
        <taxon>Pezizomycotina</taxon>
        <taxon>Pezizomycetes</taxon>
        <taxon>Pezizales</taxon>
        <taxon>Pyronemataceae</taxon>
        <taxon>Sphaerosporella</taxon>
    </lineage>
</organism>
<evidence type="ECO:0000313" key="6">
    <source>
        <dbReference type="Proteomes" id="UP000326924"/>
    </source>
</evidence>
<evidence type="ECO:0000256" key="2">
    <source>
        <dbReference type="SAM" id="MobiDB-lite"/>
    </source>
</evidence>
<sequence>MSSVSETPTYNKKSPTIKRILREAAELASSPSPDYHASPLENNLFEWHFTLRGPPETPYANGIYHGRINLPPAYPMRPPSFRFLSPSGRFEVNREICLSISDFHEDTWQPAWGVRTAVVALRGFMETEPGGQVGALECSEEQRRVIADQSREWRCETCGQSSLEILKESEEAAKKSGADARIEEETPKELKIGFKVKKEDGEGSTGESHSAATAPIASESPAPLPTPPTEQPAQPPPPLPSQSQNAVAQQTPLFPHLDSHSAQQAYIRMPPEENFWLDRLIWAILFLLVAILLKRFIGLPGVY</sequence>
<dbReference type="InterPro" id="IPR000608">
    <property type="entry name" value="UBC"/>
</dbReference>
<protein>
    <submittedName>
        <fullName evidence="5">Ubiquitin-conjugating enzyme/RWD-like protein</fullName>
    </submittedName>
</protein>
<evidence type="ECO:0000256" key="3">
    <source>
        <dbReference type="SAM" id="Phobius"/>
    </source>
</evidence>
<dbReference type="InParanoid" id="A0A5J5ELL7"/>
<feature type="region of interest" description="Disordered" evidence="2">
    <location>
        <begin position="191"/>
        <end position="248"/>
    </location>
</feature>
<feature type="compositionally biased region" description="Pro residues" evidence="2">
    <location>
        <begin position="222"/>
        <end position="240"/>
    </location>
</feature>
<proteinExistence type="predicted"/>
<dbReference type="FunCoup" id="A0A5J5ELL7">
    <property type="interactions" value="1049"/>
</dbReference>
<dbReference type="InterPro" id="IPR016135">
    <property type="entry name" value="UBQ-conjugating_enzyme/RWD"/>
</dbReference>
<dbReference type="AlphaFoldDB" id="A0A5J5ELL7"/>
<dbReference type="Proteomes" id="UP000326924">
    <property type="component" value="Unassembled WGS sequence"/>
</dbReference>
<reference evidence="5 6" key="1">
    <citation type="submission" date="2019-09" db="EMBL/GenBank/DDBJ databases">
        <title>Draft genome of the ectomycorrhizal ascomycete Sphaerosporella brunnea.</title>
        <authorList>
            <consortium name="DOE Joint Genome Institute"/>
            <person name="Benucci G.M."/>
            <person name="Marozzi G."/>
            <person name="Antonielli L."/>
            <person name="Sanchez S."/>
            <person name="Marco P."/>
            <person name="Wang X."/>
            <person name="Falini L.B."/>
            <person name="Barry K."/>
            <person name="Haridas S."/>
            <person name="Lipzen A."/>
            <person name="Labutti K."/>
            <person name="Grigoriev I.V."/>
            <person name="Murat C."/>
            <person name="Martin F."/>
            <person name="Albertini E."/>
            <person name="Donnini D."/>
            <person name="Bonito G."/>
        </authorList>
    </citation>
    <scope>NUCLEOTIDE SEQUENCE [LARGE SCALE GENOMIC DNA]</scope>
    <source>
        <strain evidence="5 6">Sb_GMNB300</strain>
    </source>
</reference>
<dbReference type="PANTHER" id="PTHR24067">
    <property type="entry name" value="UBIQUITIN-CONJUGATING ENZYME E2"/>
    <property type="match status" value="1"/>
</dbReference>
<keyword evidence="3" id="KW-1133">Transmembrane helix</keyword>
<accession>A0A5J5ELL7</accession>
<dbReference type="SMART" id="SM00212">
    <property type="entry name" value="UBCc"/>
    <property type="match status" value="1"/>
</dbReference>
<dbReference type="PROSITE" id="PS50127">
    <property type="entry name" value="UBC_2"/>
    <property type="match status" value="1"/>
</dbReference>
<feature type="domain" description="UBC core" evidence="4">
    <location>
        <begin position="15"/>
        <end position="163"/>
    </location>
</feature>
<comment type="caution">
    <text evidence="5">The sequence shown here is derived from an EMBL/GenBank/DDBJ whole genome shotgun (WGS) entry which is preliminary data.</text>
</comment>
<feature type="compositionally biased region" description="Basic and acidic residues" evidence="2">
    <location>
        <begin position="191"/>
        <end position="201"/>
    </location>
</feature>
<dbReference type="EMBL" id="VXIS01000228">
    <property type="protein sequence ID" value="KAA8896081.1"/>
    <property type="molecule type" value="Genomic_DNA"/>
</dbReference>
<dbReference type="SUPFAM" id="SSF54495">
    <property type="entry name" value="UBC-like"/>
    <property type="match status" value="1"/>
</dbReference>
<evidence type="ECO:0000313" key="5">
    <source>
        <dbReference type="EMBL" id="KAA8896081.1"/>
    </source>
</evidence>
<dbReference type="FunFam" id="3.10.110.10:FF:000093">
    <property type="entry name" value="Ubiquitin conjugating enzyme (UbcF), putative"/>
    <property type="match status" value="1"/>
</dbReference>
<name>A0A5J5ELL7_9PEZI</name>
<gene>
    <name evidence="5" type="ORF">FN846DRAFT_784075</name>
</gene>
<dbReference type="InterPro" id="IPR050113">
    <property type="entry name" value="Ub_conjugating_enzyme"/>
</dbReference>
<keyword evidence="3" id="KW-0472">Membrane</keyword>
<dbReference type="Pfam" id="PF00179">
    <property type="entry name" value="UQ_con"/>
    <property type="match status" value="1"/>
</dbReference>
<feature type="transmembrane region" description="Helical" evidence="3">
    <location>
        <begin position="280"/>
        <end position="297"/>
    </location>
</feature>
<dbReference type="OrthoDB" id="1158011at2759"/>